<dbReference type="HOGENOM" id="CLU_3106161_0_0_1"/>
<organism evidence="1 2">
    <name type="scientific">Ceriporiopsis subvermispora (strain B)</name>
    <name type="common">White-rot fungus</name>
    <name type="synonym">Gelatoporia subvermispora</name>
    <dbReference type="NCBI Taxonomy" id="914234"/>
    <lineage>
        <taxon>Eukaryota</taxon>
        <taxon>Fungi</taxon>
        <taxon>Dikarya</taxon>
        <taxon>Basidiomycota</taxon>
        <taxon>Agaricomycotina</taxon>
        <taxon>Agaricomycetes</taxon>
        <taxon>Polyporales</taxon>
        <taxon>Gelatoporiaceae</taxon>
        <taxon>Gelatoporia</taxon>
    </lineage>
</organism>
<proteinExistence type="predicted"/>
<dbReference type="EMBL" id="KB445791">
    <property type="protein sequence ID" value="EMD41427.1"/>
    <property type="molecule type" value="Genomic_DNA"/>
</dbReference>
<evidence type="ECO:0000313" key="1">
    <source>
        <dbReference type="EMBL" id="EMD41427.1"/>
    </source>
</evidence>
<protein>
    <submittedName>
        <fullName evidence="1">Uncharacterized protein</fullName>
    </submittedName>
</protein>
<sequence length="51" mass="5776">MSRHWETTQKIRIVHSSRQITAPDTHNIAIKGRTTSVSTLYALVQCSTGRH</sequence>
<name>M2RSM3_CERS8</name>
<dbReference type="AlphaFoldDB" id="M2RSM3"/>
<reference evidence="1 2" key="1">
    <citation type="journal article" date="2012" name="Proc. Natl. Acad. Sci. U.S.A.">
        <title>Comparative genomics of Ceriporiopsis subvermispora and Phanerochaete chrysosporium provide insight into selective ligninolysis.</title>
        <authorList>
            <person name="Fernandez-Fueyo E."/>
            <person name="Ruiz-Duenas F.J."/>
            <person name="Ferreira P."/>
            <person name="Floudas D."/>
            <person name="Hibbett D.S."/>
            <person name="Canessa P."/>
            <person name="Larrondo L.F."/>
            <person name="James T.Y."/>
            <person name="Seelenfreund D."/>
            <person name="Lobos S."/>
            <person name="Polanco R."/>
            <person name="Tello M."/>
            <person name="Honda Y."/>
            <person name="Watanabe T."/>
            <person name="Watanabe T."/>
            <person name="Ryu J.S."/>
            <person name="Kubicek C.P."/>
            <person name="Schmoll M."/>
            <person name="Gaskell J."/>
            <person name="Hammel K.E."/>
            <person name="St John F.J."/>
            <person name="Vanden Wymelenberg A."/>
            <person name="Sabat G."/>
            <person name="Splinter BonDurant S."/>
            <person name="Syed K."/>
            <person name="Yadav J.S."/>
            <person name="Doddapaneni H."/>
            <person name="Subramanian V."/>
            <person name="Lavin J.L."/>
            <person name="Oguiza J.A."/>
            <person name="Perez G."/>
            <person name="Pisabarro A.G."/>
            <person name="Ramirez L."/>
            <person name="Santoyo F."/>
            <person name="Master E."/>
            <person name="Coutinho P.M."/>
            <person name="Henrissat B."/>
            <person name="Lombard V."/>
            <person name="Magnuson J.K."/>
            <person name="Kuees U."/>
            <person name="Hori C."/>
            <person name="Igarashi K."/>
            <person name="Samejima M."/>
            <person name="Held B.W."/>
            <person name="Barry K.W."/>
            <person name="LaButti K.M."/>
            <person name="Lapidus A."/>
            <person name="Lindquist E.A."/>
            <person name="Lucas S.M."/>
            <person name="Riley R."/>
            <person name="Salamov A.A."/>
            <person name="Hoffmeister D."/>
            <person name="Schwenk D."/>
            <person name="Hadar Y."/>
            <person name="Yarden O."/>
            <person name="de Vries R.P."/>
            <person name="Wiebenga A."/>
            <person name="Stenlid J."/>
            <person name="Eastwood D."/>
            <person name="Grigoriev I.V."/>
            <person name="Berka R.M."/>
            <person name="Blanchette R.A."/>
            <person name="Kersten P."/>
            <person name="Martinez A.T."/>
            <person name="Vicuna R."/>
            <person name="Cullen D."/>
        </authorList>
    </citation>
    <scope>NUCLEOTIDE SEQUENCE [LARGE SCALE GENOMIC DNA]</scope>
    <source>
        <strain evidence="1 2">B</strain>
    </source>
</reference>
<evidence type="ECO:0000313" key="2">
    <source>
        <dbReference type="Proteomes" id="UP000016930"/>
    </source>
</evidence>
<gene>
    <name evidence="1" type="ORF">CERSUDRAFT_79067</name>
</gene>
<keyword evidence="2" id="KW-1185">Reference proteome</keyword>
<accession>M2RSM3</accession>
<dbReference type="Proteomes" id="UP000016930">
    <property type="component" value="Unassembled WGS sequence"/>
</dbReference>